<organism evidence="2 3">
    <name type="scientific">Rhodoferax potami</name>
    <dbReference type="NCBI Taxonomy" id="3068338"/>
    <lineage>
        <taxon>Bacteria</taxon>
        <taxon>Pseudomonadati</taxon>
        <taxon>Pseudomonadota</taxon>
        <taxon>Betaproteobacteria</taxon>
        <taxon>Burkholderiales</taxon>
        <taxon>Comamonadaceae</taxon>
        <taxon>Rhodoferax</taxon>
    </lineage>
</organism>
<feature type="transmembrane region" description="Helical" evidence="1">
    <location>
        <begin position="37"/>
        <end position="57"/>
    </location>
</feature>
<keyword evidence="1" id="KW-1133">Transmembrane helix</keyword>
<evidence type="ECO:0000256" key="1">
    <source>
        <dbReference type="SAM" id="Phobius"/>
    </source>
</evidence>
<accession>A0ABU3KSJ4</accession>
<evidence type="ECO:0000313" key="3">
    <source>
        <dbReference type="Proteomes" id="UP001321700"/>
    </source>
</evidence>
<gene>
    <name evidence="2" type="ORF">RAE19_15985</name>
</gene>
<proteinExistence type="predicted"/>
<dbReference type="RefSeq" id="WP_313875810.1">
    <property type="nucleotide sequence ID" value="NZ_JAVBIK010000001.1"/>
</dbReference>
<protein>
    <submittedName>
        <fullName evidence="2">Uncharacterized protein</fullName>
    </submittedName>
</protein>
<keyword evidence="1" id="KW-0812">Transmembrane</keyword>
<comment type="caution">
    <text evidence="2">The sequence shown here is derived from an EMBL/GenBank/DDBJ whole genome shotgun (WGS) entry which is preliminary data.</text>
</comment>
<name>A0ABU3KSJ4_9BURK</name>
<feature type="transmembrane region" description="Helical" evidence="1">
    <location>
        <begin position="69"/>
        <end position="87"/>
    </location>
</feature>
<dbReference type="Proteomes" id="UP001321700">
    <property type="component" value="Unassembled WGS sequence"/>
</dbReference>
<keyword evidence="3" id="KW-1185">Reference proteome</keyword>
<evidence type="ECO:0000313" key="2">
    <source>
        <dbReference type="EMBL" id="MDT7520187.1"/>
    </source>
</evidence>
<dbReference type="EMBL" id="JAVBIK010000001">
    <property type="protein sequence ID" value="MDT7520187.1"/>
    <property type="molecule type" value="Genomic_DNA"/>
</dbReference>
<reference evidence="2 3" key="1">
    <citation type="submission" date="2023-08" db="EMBL/GenBank/DDBJ databases">
        <title>Rhodoferax potami sp. nov. and Rhodoferax mekongensis sp. nov., isolated from the Mekong River in Thailand.</title>
        <authorList>
            <person name="Kitikhun S."/>
            <person name="Charoenyingcharoen P."/>
            <person name="Siriarchawattana P."/>
            <person name="Likhitrattanapisal S."/>
            <person name="Nilsakha T."/>
            <person name="Chanpet A."/>
            <person name="Rattanawaree P."/>
            <person name="Ingsriswang S."/>
        </authorList>
    </citation>
    <scope>NUCLEOTIDE SEQUENCE [LARGE SCALE GENOMIC DNA]</scope>
    <source>
        <strain evidence="2 3">TBRC 17660</strain>
    </source>
</reference>
<sequence length="100" mass="11311">MTVIAFLERPLKAQGSNTVLGWRDSRDGTLVFSPVRIADYVSLAFAFFASLVFYRLYLDYPNNSSLSSPWLAIAFGAMGVWACHTIVRKLQVISHLRRLE</sequence>
<keyword evidence="1" id="KW-0472">Membrane</keyword>